<evidence type="ECO:0000313" key="1">
    <source>
        <dbReference type="EMBL" id="MCD2517584.1"/>
    </source>
</evidence>
<dbReference type="RefSeq" id="WP_231058865.1">
    <property type="nucleotide sequence ID" value="NZ_JAJNOC010000004.1"/>
</dbReference>
<evidence type="ECO:0000313" key="2">
    <source>
        <dbReference type="Proteomes" id="UP001179361"/>
    </source>
</evidence>
<reference evidence="1" key="1">
    <citation type="submission" date="2021-11" db="EMBL/GenBank/DDBJ databases">
        <title>The complete genome of Massilia sp sp. G4R7.</title>
        <authorList>
            <person name="Liu L."/>
            <person name="Yue J."/>
            <person name="Yuan J."/>
            <person name="Yang F."/>
            <person name="Li L."/>
        </authorList>
    </citation>
    <scope>NUCLEOTIDE SEQUENCE</scope>
    <source>
        <strain evidence="1">G4R7</strain>
    </source>
</reference>
<dbReference type="EMBL" id="JAJNOC010000004">
    <property type="protein sequence ID" value="MCD2517584.1"/>
    <property type="molecule type" value="Genomic_DNA"/>
</dbReference>
<protein>
    <recommendedName>
        <fullName evidence="3">Uracil DNA glycosylase superfamily protein</fullName>
    </recommendedName>
</protein>
<proteinExistence type="predicted"/>
<evidence type="ECO:0008006" key="3">
    <source>
        <dbReference type="Google" id="ProtNLM"/>
    </source>
</evidence>
<comment type="caution">
    <text evidence="1">The sequence shown here is derived from an EMBL/GenBank/DDBJ whole genome shotgun (WGS) entry which is preliminary data.</text>
</comment>
<name>A0ABS8Q7N2_9BURK</name>
<sequence>MRHPMPDVLFNRYRETIRSLDLAAVATPHQIPPAFLLGREGRYSAHYIPFESVHEHARVVVVGITPGFAQWKNAMREAQRQLAAGSDDDAVLHAARLAGAFSGAIRPNFVALLDAIGVQHWLGIASCATLFDADAGLVQVSGILRHPIFVDDKNYSGSPPMTRHAFLREQVLRYFAHEARQLPNALYIPMGASVSLGLDWLAEEGVIRRERILHGLPHPSGANAERVAYFLGKKERSALSAKTNGAQIDAARAALLAQMGQLFTR</sequence>
<dbReference type="Proteomes" id="UP001179361">
    <property type="component" value="Unassembled WGS sequence"/>
</dbReference>
<gene>
    <name evidence="1" type="ORF">LQ564_14820</name>
</gene>
<keyword evidence="2" id="KW-1185">Reference proteome</keyword>
<accession>A0ABS8Q7N2</accession>
<organism evidence="1 2">
    <name type="scientific">Massilia phyllostachyos</name>
    <dbReference type="NCBI Taxonomy" id="2898585"/>
    <lineage>
        <taxon>Bacteria</taxon>
        <taxon>Pseudomonadati</taxon>
        <taxon>Pseudomonadota</taxon>
        <taxon>Betaproteobacteria</taxon>
        <taxon>Burkholderiales</taxon>
        <taxon>Oxalobacteraceae</taxon>
        <taxon>Telluria group</taxon>
        <taxon>Massilia</taxon>
    </lineage>
</organism>